<accession>A0ABC8JL16</accession>
<dbReference type="PROSITE" id="PS51698">
    <property type="entry name" value="U_BOX"/>
    <property type="match status" value="1"/>
</dbReference>
<feature type="domain" description="U-box" evidence="4">
    <location>
        <begin position="158"/>
        <end position="230"/>
    </location>
</feature>
<evidence type="ECO:0000259" key="4">
    <source>
        <dbReference type="PROSITE" id="PS51698"/>
    </source>
</evidence>
<evidence type="ECO:0000313" key="6">
    <source>
        <dbReference type="Proteomes" id="UP001642260"/>
    </source>
</evidence>
<sequence length="346" mass="38679">MSVNGTIDPRFLYHVEEESLRFRVGDSVPKSRELDRSFERFRQGFCGNDKDEMRYSNADVDDDDEENACIQRRGSLVQPGVDSCSSVAAETNIKSKDPGSAGWELIVRDEDDEEEKASLDRHKVMIANDGSSQCNTQPKRAFASVEKERVNSVSSWESLKSILSDPVTGALMSDATILPCGHSFGAGGLKEVKRMKACFTCSQPTSEGSEKPNLSLRIVVHAFRQEEESDHVHSLKRRKERSDQHKRTFYIPNITDTPKSTSRGIQCPFSIGDRIIIEGNKRTPPRFVGRKALIMTHCLNGWYVVKTVDNGESIKLQHCSLTKIPSDNSPSEVTVAEMAPYWLSSS</sequence>
<organism evidence="5 6">
    <name type="scientific">Eruca vesicaria subsp. sativa</name>
    <name type="common">Garden rocket</name>
    <name type="synonym">Eruca sativa</name>
    <dbReference type="NCBI Taxonomy" id="29727"/>
    <lineage>
        <taxon>Eukaryota</taxon>
        <taxon>Viridiplantae</taxon>
        <taxon>Streptophyta</taxon>
        <taxon>Embryophyta</taxon>
        <taxon>Tracheophyta</taxon>
        <taxon>Spermatophyta</taxon>
        <taxon>Magnoliopsida</taxon>
        <taxon>eudicotyledons</taxon>
        <taxon>Gunneridae</taxon>
        <taxon>Pentapetalae</taxon>
        <taxon>rosids</taxon>
        <taxon>malvids</taxon>
        <taxon>Brassicales</taxon>
        <taxon>Brassicaceae</taxon>
        <taxon>Brassiceae</taxon>
        <taxon>Eruca</taxon>
    </lineage>
</organism>
<comment type="caution">
    <text evidence="5">The sequence shown here is derived from an EMBL/GenBank/DDBJ whole genome shotgun (WGS) entry which is preliminary data.</text>
</comment>
<dbReference type="InterPro" id="IPR057649">
    <property type="entry name" value="PUB62-63_C"/>
</dbReference>
<dbReference type="GO" id="GO:0016740">
    <property type="term" value="F:transferase activity"/>
    <property type="evidence" value="ECO:0007669"/>
    <property type="project" value="UniProtKB-KW"/>
</dbReference>
<protein>
    <recommendedName>
        <fullName evidence="4">U-box domain-containing protein</fullName>
    </recommendedName>
</protein>
<keyword evidence="6" id="KW-1185">Reference proteome</keyword>
<dbReference type="PANTHER" id="PTHR33644">
    <property type="entry name" value="U-BOX DOMAIN-CONTAINING PROTEIN 62-RELATED"/>
    <property type="match status" value="1"/>
</dbReference>
<gene>
    <name evidence="5" type="ORF">ERUC_LOCUS12598</name>
</gene>
<dbReference type="InterPro" id="IPR003613">
    <property type="entry name" value="Ubox_domain"/>
</dbReference>
<evidence type="ECO:0000256" key="1">
    <source>
        <dbReference type="ARBA" id="ARBA00004906"/>
    </source>
</evidence>
<evidence type="ECO:0000313" key="5">
    <source>
        <dbReference type="EMBL" id="CAH8332394.1"/>
    </source>
</evidence>
<keyword evidence="3" id="KW-0833">Ubl conjugation pathway</keyword>
<keyword evidence="2" id="KW-0808">Transferase</keyword>
<comment type="pathway">
    <text evidence="1">Protein modification; protein ubiquitination.</text>
</comment>
<dbReference type="Gene3D" id="3.30.40.10">
    <property type="entry name" value="Zinc/RING finger domain, C3HC4 (zinc finger)"/>
    <property type="match status" value="1"/>
</dbReference>
<dbReference type="InterPro" id="IPR013083">
    <property type="entry name" value="Znf_RING/FYVE/PHD"/>
</dbReference>
<dbReference type="SUPFAM" id="SSF57850">
    <property type="entry name" value="RING/U-box"/>
    <property type="match status" value="1"/>
</dbReference>
<dbReference type="Proteomes" id="UP001642260">
    <property type="component" value="Unassembled WGS sequence"/>
</dbReference>
<dbReference type="EMBL" id="CAKOAT010119598">
    <property type="protein sequence ID" value="CAH8332394.1"/>
    <property type="molecule type" value="Genomic_DNA"/>
</dbReference>
<dbReference type="AlphaFoldDB" id="A0ABC8JL16"/>
<dbReference type="PANTHER" id="PTHR33644:SF4">
    <property type="entry name" value="U-BOX DOMAIN-CONTAINING PROTEIN 63"/>
    <property type="match status" value="1"/>
</dbReference>
<reference evidence="5 6" key="1">
    <citation type="submission" date="2022-03" db="EMBL/GenBank/DDBJ databases">
        <authorList>
            <person name="Macdonald S."/>
            <person name="Ahmed S."/>
            <person name="Newling K."/>
        </authorList>
    </citation>
    <scope>NUCLEOTIDE SEQUENCE [LARGE SCALE GENOMIC DNA]</scope>
</reference>
<name>A0ABC8JL16_ERUVS</name>
<proteinExistence type="predicted"/>
<dbReference type="Pfam" id="PF23112">
    <property type="entry name" value="PUB62-63_C"/>
    <property type="match status" value="1"/>
</dbReference>
<evidence type="ECO:0000256" key="2">
    <source>
        <dbReference type="ARBA" id="ARBA00022679"/>
    </source>
</evidence>
<evidence type="ECO:0000256" key="3">
    <source>
        <dbReference type="ARBA" id="ARBA00022786"/>
    </source>
</evidence>